<dbReference type="Proteomes" id="UP001177744">
    <property type="component" value="Unassembled WGS sequence"/>
</dbReference>
<dbReference type="AlphaFoldDB" id="A0AA40HV27"/>
<accession>A0AA40HV27</accession>
<feature type="region of interest" description="Disordered" evidence="1">
    <location>
        <begin position="46"/>
        <end position="68"/>
    </location>
</feature>
<feature type="signal peptide" evidence="2">
    <location>
        <begin position="1"/>
        <end position="25"/>
    </location>
</feature>
<evidence type="ECO:0000313" key="3">
    <source>
        <dbReference type="EMBL" id="KAK1337924.1"/>
    </source>
</evidence>
<organism evidence="3 4">
    <name type="scientific">Cnephaeus nilssonii</name>
    <name type="common">Northern bat</name>
    <name type="synonym">Eptesicus nilssonii</name>
    <dbReference type="NCBI Taxonomy" id="3371016"/>
    <lineage>
        <taxon>Eukaryota</taxon>
        <taxon>Metazoa</taxon>
        <taxon>Chordata</taxon>
        <taxon>Craniata</taxon>
        <taxon>Vertebrata</taxon>
        <taxon>Euteleostomi</taxon>
        <taxon>Mammalia</taxon>
        <taxon>Eutheria</taxon>
        <taxon>Laurasiatheria</taxon>
        <taxon>Chiroptera</taxon>
        <taxon>Yangochiroptera</taxon>
        <taxon>Vespertilionidae</taxon>
        <taxon>Cnephaeus</taxon>
    </lineage>
</organism>
<gene>
    <name evidence="3" type="ORF">QTO34_001026</name>
</gene>
<proteinExistence type="predicted"/>
<evidence type="ECO:0000256" key="2">
    <source>
        <dbReference type="SAM" id="SignalP"/>
    </source>
</evidence>
<evidence type="ECO:0000256" key="1">
    <source>
        <dbReference type="SAM" id="MobiDB-lite"/>
    </source>
</evidence>
<feature type="compositionally biased region" description="Basic and acidic residues" evidence="1">
    <location>
        <begin position="52"/>
        <end position="68"/>
    </location>
</feature>
<keyword evidence="2" id="KW-0732">Signal</keyword>
<reference evidence="3" key="1">
    <citation type="submission" date="2023-06" db="EMBL/GenBank/DDBJ databases">
        <title>Reference genome for the Northern bat (Eptesicus nilssonii), a most northern bat species.</title>
        <authorList>
            <person name="Laine V.N."/>
            <person name="Pulliainen A.T."/>
            <person name="Lilley T.M."/>
        </authorList>
    </citation>
    <scope>NUCLEOTIDE SEQUENCE</scope>
    <source>
        <strain evidence="3">BLF_Eptnil</strain>
        <tissue evidence="3">Kidney</tissue>
    </source>
</reference>
<sequence>MGTKKNSQLLMPLILLSVLFSQTWALPALEVEALRNARHADGVSTSDISSLLDDHSPKDYPESLTEKRASTSLSGGQGWLEAGIEMETKKDSLLLLPLILLSVLFSQTWALPALEAEVLSVLFSQTWALPASEAEVLSPEYQPYKMMGFELLVKVECKQLLAITPNA</sequence>
<evidence type="ECO:0000313" key="4">
    <source>
        <dbReference type="Proteomes" id="UP001177744"/>
    </source>
</evidence>
<keyword evidence="4" id="KW-1185">Reference proteome</keyword>
<name>A0AA40HV27_CNENI</name>
<comment type="caution">
    <text evidence="3">The sequence shown here is derived from an EMBL/GenBank/DDBJ whole genome shotgun (WGS) entry which is preliminary data.</text>
</comment>
<dbReference type="EMBL" id="JAULJE010000010">
    <property type="protein sequence ID" value="KAK1337924.1"/>
    <property type="molecule type" value="Genomic_DNA"/>
</dbReference>
<feature type="chain" id="PRO_5041406824" evidence="2">
    <location>
        <begin position="26"/>
        <end position="167"/>
    </location>
</feature>
<protein>
    <submittedName>
        <fullName evidence="3">Uncharacterized protein</fullName>
    </submittedName>
</protein>